<dbReference type="EC" id="3.6.3.-" evidence="5"/>
<dbReference type="GO" id="GO:0046872">
    <property type="term" value="F:metal ion binding"/>
    <property type="evidence" value="ECO:0007669"/>
    <property type="project" value="UniProtKB-KW"/>
</dbReference>
<evidence type="ECO:0000313" key="4">
    <source>
        <dbReference type="EMBL" id="CUQ77585.1"/>
    </source>
</evidence>
<dbReference type="InterPro" id="IPR006121">
    <property type="entry name" value="HMA_dom"/>
</dbReference>
<reference evidence="6 7" key="1">
    <citation type="submission" date="2015-09" db="EMBL/GenBank/DDBJ databases">
        <authorList>
            <consortium name="Pathogen Informatics"/>
        </authorList>
    </citation>
    <scope>NUCLEOTIDE SEQUENCE [LARGE SCALE GENOMIC DNA]</scope>
    <source>
        <strain evidence="4 6">2789STDY5834875</strain>
        <strain evidence="5 7">2789STDY5834878</strain>
    </source>
</reference>
<dbReference type="SUPFAM" id="SSF55008">
    <property type="entry name" value="HMA, heavy metal-associated domain"/>
    <property type="match status" value="1"/>
</dbReference>
<keyword evidence="2" id="KW-0812">Transmembrane</keyword>
<dbReference type="InterPro" id="IPR017969">
    <property type="entry name" value="Heavy-metal-associated_CS"/>
</dbReference>
<sequence>MGTAIIIGILAIIVVIAVISSVKHMKGEGGCCGGGGDTVAEEKKTLDNPVIAVKTVDIEGMHCENCKNSIERSVNKIDGASCQVNLKKKQATIEVDREIDDADIRIAIERLDFKVTGITTNSKEK</sequence>
<keyword evidence="1" id="KW-0479">Metal-binding</keyword>
<dbReference type="Gene3D" id="3.30.70.100">
    <property type="match status" value="1"/>
</dbReference>
<keyword evidence="5" id="KW-0378">Hydrolase</keyword>
<dbReference type="RefSeq" id="WP_055215717.1">
    <property type="nucleotide sequence ID" value="NZ_CABIXW010000002.1"/>
</dbReference>
<evidence type="ECO:0000313" key="7">
    <source>
        <dbReference type="Proteomes" id="UP000095780"/>
    </source>
</evidence>
<evidence type="ECO:0000313" key="6">
    <source>
        <dbReference type="Proteomes" id="UP000095621"/>
    </source>
</evidence>
<dbReference type="AlphaFoldDB" id="A0A174ZCN6"/>
<evidence type="ECO:0000259" key="3">
    <source>
        <dbReference type="PROSITE" id="PS50846"/>
    </source>
</evidence>
<dbReference type="PROSITE" id="PS50846">
    <property type="entry name" value="HMA_2"/>
    <property type="match status" value="1"/>
</dbReference>
<evidence type="ECO:0000256" key="1">
    <source>
        <dbReference type="ARBA" id="ARBA00022723"/>
    </source>
</evidence>
<name>A0A174ZCN6_9FIRM</name>
<dbReference type="EMBL" id="CZBV01000002">
    <property type="protein sequence ID" value="CUQ82048.1"/>
    <property type="molecule type" value="Genomic_DNA"/>
</dbReference>
<dbReference type="Proteomes" id="UP000095780">
    <property type="component" value="Unassembled WGS sequence"/>
</dbReference>
<dbReference type="CDD" id="cd00371">
    <property type="entry name" value="HMA"/>
    <property type="match status" value="1"/>
</dbReference>
<accession>A0A174ZCN6</accession>
<dbReference type="PROSITE" id="PS01047">
    <property type="entry name" value="HMA_1"/>
    <property type="match status" value="1"/>
</dbReference>
<dbReference type="Pfam" id="PF00403">
    <property type="entry name" value="HMA"/>
    <property type="match status" value="1"/>
</dbReference>
<gene>
    <name evidence="5" type="primary">copA_2</name>
    <name evidence="4" type="ORF">ERS852490_01671</name>
    <name evidence="5" type="ORF">ERS852492_00912</name>
</gene>
<dbReference type="Proteomes" id="UP000095621">
    <property type="component" value="Unassembled WGS sequence"/>
</dbReference>
<evidence type="ECO:0000256" key="2">
    <source>
        <dbReference type="SAM" id="Phobius"/>
    </source>
</evidence>
<keyword evidence="2" id="KW-0472">Membrane</keyword>
<dbReference type="GO" id="GO:0016787">
    <property type="term" value="F:hydrolase activity"/>
    <property type="evidence" value="ECO:0007669"/>
    <property type="project" value="UniProtKB-KW"/>
</dbReference>
<dbReference type="OrthoDB" id="9813965at2"/>
<dbReference type="EMBL" id="CZBU01000003">
    <property type="protein sequence ID" value="CUQ77585.1"/>
    <property type="molecule type" value="Genomic_DNA"/>
</dbReference>
<proteinExistence type="predicted"/>
<feature type="transmembrane region" description="Helical" evidence="2">
    <location>
        <begin position="6"/>
        <end position="22"/>
    </location>
</feature>
<evidence type="ECO:0000313" key="5">
    <source>
        <dbReference type="EMBL" id="CUQ82048.1"/>
    </source>
</evidence>
<dbReference type="InterPro" id="IPR036163">
    <property type="entry name" value="HMA_dom_sf"/>
</dbReference>
<organism evidence="5 7">
    <name type="scientific">Lachnospira eligens</name>
    <dbReference type="NCBI Taxonomy" id="39485"/>
    <lineage>
        <taxon>Bacteria</taxon>
        <taxon>Bacillati</taxon>
        <taxon>Bacillota</taxon>
        <taxon>Clostridia</taxon>
        <taxon>Lachnospirales</taxon>
        <taxon>Lachnospiraceae</taxon>
        <taxon>Lachnospira</taxon>
    </lineage>
</organism>
<feature type="domain" description="HMA" evidence="3">
    <location>
        <begin position="52"/>
        <end position="116"/>
    </location>
</feature>
<keyword evidence="2" id="KW-1133">Transmembrane helix</keyword>
<protein>
    <submittedName>
        <fullName evidence="5">Copper-exporting P-type ATPase A</fullName>
        <ecNumber evidence="5">3.6.3.-</ecNumber>
    </submittedName>
</protein>